<name>A0ABS4SLH7_9PROT</name>
<comment type="caution">
    <text evidence="1">The sequence shown here is derived from an EMBL/GenBank/DDBJ whole genome shotgun (WGS) entry which is preliminary data.</text>
</comment>
<reference evidence="1 2" key="1">
    <citation type="submission" date="2021-03" db="EMBL/GenBank/DDBJ databases">
        <title>Genomic Encyclopedia of Type Strains, Phase III (KMG-III): the genomes of soil and plant-associated and newly described type strains.</title>
        <authorList>
            <person name="Whitman W."/>
        </authorList>
    </citation>
    <scope>NUCLEOTIDE SEQUENCE [LARGE SCALE GENOMIC DNA]</scope>
    <source>
        <strain evidence="1 2">IMMIB AFH-6</strain>
    </source>
</reference>
<sequence>MTTVAEAKGWEVALDALMGRLGSRFCRVEARQRARSYVA</sequence>
<proteinExistence type="predicted"/>
<dbReference type="EMBL" id="JAGINP010000011">
    <property type="protein sequence ID" value="MBP2293411.1"/>
    <property type="molecule type" value="Genomic_DNA"/>
</dbReference>
<keyword evidence="2" id="KW-1185">Reference proteome</keyword>
<gene>
    <name evidence="1" type="ORF">J2851_003194</name>
</gene>
<dbReference type="Proteomes" id="UP000781958">
    <property type="component" value="Unassembled WGS sequence"/>
</dbReference>
<organism evidence="1 2">
    <name type="scientific">Azospirillum rugosum</name>
    <dbReference type="NCBI Taxonomy" id="416170"/>
    <lineage>
        <taxon>Bacteria</taxon>
        <taxon>Pseudomonadati</taxon>
        <taxon>Pseudomonadota</taxon>
        <taxon>Alphaproteobacteria</taxon>
        <taxon>Rhodospirillales</taxon>
        <taxon>Azospirillaceae</taxon>
        <taxon>Azospirillum</taxon>
    </lineage>
</organism>
<protein>
    <submittedName>
        <fullName evidence="1">Uncharacterized protein</fullName>
    </submittedName>
</protein>
<evidence type="ECO:0000313" key="2">
    <source>
        <dbReference type="Proteomes" id="UP000781958"/>
    </source>
</evidence>
<accession>A0ABS4SLH7</accession>
<feature type="non-terminal residue" evidence="1">
    <location>
        <position position="39"/>
    </location>
</feature>
<evidence type="ECO:0000313" key="1">
    <source>
        <dbReference type="EMBL" id="MBP2293411.1"/>
    </source>
</evidence>